<dbReference type="IntAct" id="Q8CKF8">
    <property type="interactions" value="9"/>
</dbReference>
<accession>Q8CKF8</accession>
<dbReference type="AlphaFoldDB" id="Q8CKF8"/>
<dbReference type="InterPro" id="IPR037883">
    <property type="entry name" value="Knr4/Smi1-like_sf"/>
</dbReference>
<name>Q8CKF8_YERPE</name>
<dbReference type="KEGG" id="ypk:y3542"/>
<dbReference type="NCBIfam" id="NF038335">
    <property type="entry name" value="YPO0640_fam"/>
    <property type="match status" value="1"/>
</dbReference>
<gene>
    <name evidence="1" type="ordered locus">y3542</name>
</gene>
<evidence type="ECO:0000313" key="1">
    <source>
        <dbReference type="EMBL" id="AAM87090.1"/>
    </source>
</evidence>
<dbReference type="SUPFAM" id="SSF160631">
    <property type="entry name" value="SMI1/KNR4-like"/>
    <property type="match status" value="1"/>
</dbReference>
<evidence type="ECO:0008006" key="3">
    <source>
        <dbReference type="Google" id="ProtNLM"/>
    </source>
</evidence>
<protein>
    <recommendedName>
        <fullName evidence="3">SMI1/KNR4 family protein</fullName>
    </recommendedName>
</protein>
<sequence>MAKASRHNLSIGISMTDIEKAVTTFQAYRAAIGYPKIPPYEGEVIEYDFGRKIESNQPDFWTQYHEFLRLSDGLAADGVYFYGIACEGKLIGNRLIDNNDALRDGEMYDESMDGLIAIGSSNSDIFVYDTNTHKWESRDRIAIDDINESYDTLAELIDSQLQRINIGDAF</sequence>
<dbReference type="DNASU" id="1148489"/>
<dbReference type="HOGENOM" id="CLU_1730732_0_0_6"/>
<accession>Q74RR5</accession>
<proteinExistence type="predicted"/>
<reference evidence="1 2" key="1">
    <citation type="journal article" date="2002" name="J. Bacteriol.">
        <title>Genome sequence of Yersinia pestis KIM.</title>
        <authorList>
            <person name="Deng W."/>
            <person name="Burland V."/>
            <person name="Plunkett G.III."/>
            <person name="Boutin A."/>
            <person name="Mayhew G.F."/>
            <person name="Liss P."/>
            <person name="Perna N.T."/>
            <person name="Rose D.J."/>
            <person name="Mau B."/>
            <person name="Zhou S."/>
            <person name="Schwartz D.C."/>
            <person name="Fetherston J.D."/>
            <person name="Lindler L.E."/>
            <person name="Brubaker R.R."/>
            <person name="Plana G.V."/>
            <person name="Straley S.C."/>
            <person name="McDonough K.A."/>
            <person name="Nilles M.L."/>
            <person name="Matson J.S."/>
            <person name="Blattner F.R."/>
            <person name="Perry R.D."/>
        </authorList>
    </citation>
    <scope>NUCLEOTIDE SEQUENCE [LARGE SCALE GENOMIC DNA]</scope>
    <source>
        <strain evidence="2">KIM10+ / Biovar Mediaevalis</strain>
    </source>
</reference>
<evidence type="ECO:0000313" key="2">
    <source>
        <dbReference type="Proteomes" id="UP000002490"/>
    </source>
</evidence>
<dbReference type="Proteomes" id="UP000002490">
    <property type="component" value="Chromosome"/>
</dbReference>
<dbReference type="EMBL" id="AE009952">
    <property type="protein sequence ID" value="AAM87090.1"/>
    <property type="molecule type" value="Genomic_DNA"/>
</dbReference>
<organism evidence="1 2">
    <name type="scientific">Yersinia pestis</name>
    <dbReference type="NCBI Taxonomy" id="632"/>
    <lineage>
        <taxon>Bacteria</taxon>
        <taxon>Pseudomonadati</taxon>
        <taxon>Pseudomonadota</taxon>
        <taxon>Gammaproteobacteria</taxon>
        <taxon>Enterobacterales</taxon>
        <taxon>Yersiniaceae</taxon>
        <taxon>Yersinia</taxon>
    </lineage>
</organism>